<dbReference type="InterPro" id="IPR037066">
    <property type="entry name" value="Plug_dom_sf"/>
</dbReference>
<evidence type="ECO:0000256" key="8">
    <source>
        <dbReference type="ARBA" id="ARBA00023136"/>
    </source>
</evidence>
<reference evidence="15 16" key="1">
    <citation type="submission" date="2016-10" db="EMBL/GenBank/DDBJ databases">
        <title>Draft Genome sequence of Alkanindiges sp. strain H1.</title>
        <authorList>
            <person name="Subhash Y."/>
            <person name="Lee S."/>
        </authorList>
    </citation>
    <scope>NUCLEOTIDE SEQUENCE [LARGE SCALE GENOMIC DNA]</scope>
    <source>
        <strain evidence="15 16">H1</strain>
    </source>
</reference>
<name>A0A1S8CXL6_9GAMM</name>
<dbReference type="SUPFAM" id="SSF56935">
    <property type="entry name" value="Porins"/>
    <property type="match status" value="1"/>
</dbReference>
<dbReference type="GO" id="GO:0009279">
    <property type="term" value="C:cell outer membrane"/>
    <property type="evidence" value="ECO:0007669"/>
    <property type="project" value="UniProtKB-SubCell"/>
</dbReference>
<keyword evidence="2 10" id="KW-0813">Transport</keyword>
<keyword evidence="8 10" id="KW-0472">Membrane</keyword>
<dbReference type="Gene3D" id="2.170.130.10">
    <property type="entry name" value="TonB-dependent receptor, plug domain"/>
    <property type="match status" value="1"/>
</dbReference>
<keyword evidence="5 12" id="KW-0732">Signal</keyword>
<dbReference type="InterPro" id="IPR012910">
    <property type="entry name" value="Plug_dom"/>
</dbReference>
<evidence type="ECO:0000256" key="4">
    <source>
        <dbReference type="ARBA" id="ARBA00022692"/>
    </source>
</evidence>
<dbReference type="PANTHER" id="PTHR30069:SF53">
    <property type="entry name" value="COLICIN I RECEPTOR-RELATED"/>
    <property type="match status" value="1"/>
</dbReference>
<dbReference type="EMBL" id="MLCN01000008">
    <property type="protein sequence ID" value="ONG41549.1"/>
    <property type="molecule type" value="Genomic_DNA"/>
</dbReference>
<dbReference type="RefSeq" id="WP_076877305.1">
    <property type="nucleotide sequence ID" value="NZ_MLCN01000008.1"/>
</dbReference>
<gene>
    <name evidence="15" type="ORF">BKE30_03695</name>
</gene>
<evidence type="ECO:0000256" key="1">
    <source>
        <dbReference type="ARBA" id="ARBA00004571"/>
    </source>
</evidence>
<feature type="domain" description="TonB-dependent receptor-like beta-barrel" evidence="13">
    <location>
        <begin position="219"/>
        <end position="577"/>
    </location>
</feature>
<keyword evidence="4 10" id="KW-0812">Transmembrane</keyword>
<proteinExistence type="inferred from homology"/>
<evidence type="ECO:0000256" key="6">
    <source>
        <dbReference type="ARBA" id="ARBA00023065"/>
    </source>
</evidence>
<feature type="domain" description="TonB-dependent receptor plug" evidence="14">
    <location>
        <begin position="50"/>
        <end position="155"/>
    </location>
</feature>
<evidence type="ECO:0000256" key="2">
    <source>
        <dbReference type="ARBA" id="ARBA00022448"/>
    </source>
</evidence>
<dbReference type="Pfam" id="PF00593">
    <property type="entry name" value="TonB_dep_Rec_b-barrel"/>
    <property type="match status" value="1"/>
</dbReference>
<accession>A0A1S8CXL6</accession>
<feature type="signal peptide" evidence="12">
    <location>
        <begin position="1"/>
        <end position="22"/>
    </location>
</feature>
<dbReference type="InterPro" id="IPR000531">
    <property type="entry name" value="Beta-barrel_TonB"/>
</dbReference>
<dbReference type="InterPro" id="IPR039426">
    <property type="entry name" value="TonB-dep_rcpt-like"/>
</dbReference>
<evidence type="ECO:0000256" key="9">
    <source>
        <dbReference type="ARBA" id="ARBA00023237"/>
    </source>
</evidence>
<comment type="caution">
    <text evidence="15">The sequence shown here is derived from an EMBL/GenBank/DDBJ whole genome shotgun (WGS) entry which is preliminary data.</text>
</comment>
<keyword evidence="9 10" id="KW-0998">Cell outer membrane</keyword>
<keyword evidence="3 10" id="KW-1134">Transmembrane beta strand</keyword>
<keyword evidence="6" id="KW-0406">Ion transport</keyword>
<dbReference type="OrthoDB" id="9764669at2"/>
<dbReference type="PANTHER" id="PTHR30069">
    <property type="entry name" value="TONB-DEPENDENT OUTER MEMBRANE RECEPTOR"/>
    <property type="match status" value="1"/>
</dbReference>
<evidence type="ECO:0000256" key="3">
    <source>
        <dbReference type="ARBA" id="ARBA00022452"/>
    </source>
</evidence>
<feature type="chain" id="PRO_5013340577" description="TonB-dependent receptor" evidence="12">
    <location>
        <begin position="23"/>
        <end position="612"/>
    </location>
</feature>
<evidence type="ECO:0000259" key="13">
    <source>
        <dbReference type="Pfam" id="PF00593"/>
    </source>
</evidence>
<evidence type="ECO:0000259" key="14">
    <source>
        <dbReference type="Pfam" id="PF07715"/>
    </source>
</evidence>
<evidence type="ECO:0000256" key="11">
    <source>
        <dbReference type="RuleBase" id="RU003357"/>
    </source>
</evidence>
<dbReference type="InterPro" id="IPR036942">
    <property type="entry name" value="Beta-barrel_TonB_sf"/>
</dbReference>
<dbReference type="AlphaFoldDB" id="A0A1S8CXL6"/>
<evidence type="ECO:0000256" key="5">
    <source>
        <dbReference type="ARBA" id="ARBA00022729"/>
    </source>
</evidence>
<dbReference type="CDD" id="cd01347">
    <property type="entry name" value="ligand_gated_channel"/>
    <property type="match status" value="1"/>
</dbReference>
<organism evidence="15 16">
    <name type="scientific">Alkanindiges hydrocarboniclasticus</name>
    <dbReference type="NCBI Taxonomy" id="1907941"/>
    <lineage>
        <taxon>Bacteria</taxon>
        <taxon>Pseudomonadati</taxon>
        <taxon>Pseudomonadota</taxon>
        <taxon>Gammaproteobacteria</taxon>
        <taxon>Moraxellales</taxon>
        <taxon>Moraxellaceae</taxon>
        <taxon>Alkanindiges</taxon>
    </lineage>
</organism>
<evidence type="ECO:0000256" key="7">
    <source>
        <dbReference type="ARBA" id="ARBA00023077"/>
    </source>
</evidence>
<dbReference type="Gene3D" id="2.40.170.20">
    <property type="entry name" value="TonB-dependent receptor, beta-barrel domain"/>
    <property type="match status" value="1"/>
</dbReference>
<dbReference type="Pfam" id="PF07715">
    <property type="entry name" value="Plug"/>
    <property type="match status" value="1"/>
</dbReference>
<dbReference type="Proteomes" id="UP000192132">
    <property type="component" value="Unassembled WGS sequence"/>
</dbReference>
<evidence type="ECO:0000313" key="16">
    <source>
        <dbReference type="Proteomes" id="UP000192132"/>
    </source>
</evidence>
<evidence type="ECO:0008006" key="17">
    <source>
        <dbReference type="Google" id="ProtNLM"/>
    </source>
</evidence>
<dbReference type="GO" id="GO:0015889">
    <property type="term" value="P:cobalamin transport"/>
    <property type="evidence" value="ECO:0007669"/>
    <property type="project" value="TreeGrafter"/>
</dbReference>
<dbReference type="PROSITE" id="PS52016">
    <property type="entry name" value="TONB_DEPENDENT_REC_3"/>
    <property type="match status" value="1"/>
</dbReference>
<comment type="subcellular location">
    <subcellularLocation>
        <location evidence="1 10">Cell outer membrane</location>
        <topology evidence="1 10">Multi-pass membrane protein</topology>
    </subcellularLocation>
</comment>
<evidence type="ECO:0000256" key="12">
    <source>
        <dbReference type="SAM" id="SignalP"/>
    </source>
</evidence>
<evidence type="ECO:0000256" key="10">
    <source>
        <dbReference type="PROSITE-ProRule" id="PRU01360"/>
    </source>
</evidence>
<protein>
    <recommendedName>
        <fullName evidence="17">TonB-dependent receptor</fullName>
    </recommendedName>
</protein>
<dbReference type="GO" id="GO:0006811">
    <property type="term" value="P:monoatomic ion transport"/>
    <property type="evidence" value="ECO:0007669"/>
    <property type="project" value="UniProtKB-KW"/>
</dbReference>
<keyword evidence="7 11" id="KW-0798">TonB box</keyword>
<comment type="similarity">
    <text evidence="10 11">Belongs to the TonB-dependent receptor family.</text>
</comment>
<dbReference type="STRING" id="1907941.BKE30_03695"/>
<evidence type="ECO:0000313" key="15">
    <source>
        <dbReference type="EMBL" id="ONG41549.1"/>
    </source>
</evidence>
<keyword evidence="16" id="KW-1185">Reference proteome</keyword>
<sequence length="612" mass="66587">MSRILVPSALTASILSASFAYADTTVLNANTAATLPVIVVTASKTPKAIDQVPARISVIDEQTIQQSAVTDLPHLLQREAALNIVQLGSYGQQTSIFTRGTNSNHTLVLKDGMRSNTATSSAANINLFDLTGVSRIEVLKGPASVQYGSDAIGGVIQLISEAPKTQKLFTTLEGGELDTYKAIVGADLVQNDAYMQIRGQRLETDGSAVTNTPGAKDAGYDQTGYSVKGGIENALYAVSAQLEENQGNVEYNPFLTGNQDFSNRLLNLKGSYNINSDIKANARFSEYKDELDQTNSNDYAHTKHRETDLNLAWNFVQGQNVLLGATHRQTDADYLTEASWGDTRYNEKLKTTGYYLQHQYQANGVSTQAGIRVEDDDKYGTHTVGQLAGRIQIAPLTSVYANIGTAFHAPDANQLYGGSSANPDLTPEESISYELGIDQNLVYGLSTYASVYQTRVKDLIGYNSSFKLENIQKAKLTGGEVGLNWAQDGWFSKLEYAYVQPKNETTNKELTRRPRQTATLTSGWDNSVYGVSASLVAKSRAKDYSPQNPTPGFVTANLNAFYQYNPNVRVFANIQNIGDKTYKTALYNTSATGAEYYIAAPRLATAGITLSY</sequence>